<comment type="caution">
    <text evidence="2">The sequence shown here is derived from an EMBL/GenBank/DDBJ whole genome shotgun (WGS) entry which is preliminary data.</text>
</comment>
<feature type="compositionally biased region" description="Polar residues" evidence="1">
    <location>
        <begin position="47"/>
        <end position="60"/>
    </location>
</feature>
<reference evidence="2 3" key="1">
    <citation type="submission" date="2018-12" db="EMBL/GenBank/DDBJ databases">
        <title>Bacillus yapensis draft genome sequence.</title>
        <authorList>
            <person name="Yu L."/>
            <person name="Xu X."/>
            <person name="Tang X."/>
        </authorList>
    </citation>
    <scope>NUCLEOTIDE SEQUENCE [LARGE SCALE GENOMIC DNA]</scope>
    <source>
        <strain evidence="2 3">XXST-01</strain>
    </source>
</reference>
<evidence type="ECO:0000313" key="2">
    <source>
        <dbReference type="EMBL" id="RTR33011.1"/>
    </source>
</evidence>
<sequence length="134" mass="15239">MKKLLLFLTLFIITGCDGNLQDELTKNNDTKGTNVIHTGDELPGRTMSDQNPNLLNTGSERNNRRDTEHARKVIEDTGEFTPDSIWINGDDLWVTAHTDEDLTSKEKMDAQARLHKILMKALPDYDIEVKVNEE</sequence>
<protein>
    <recommendedName>
        <fullName evidence="4">Sporulation protein</fullName>
    </recommendedName>
</protein>
<dbReference type="AlphaFoldDB" id="A0A3S0KL91"/>
<dbReference type="EMBL" id="RXNT01000005">
    <property type="protein sequence ID" value="RTR33011.1"/>
    <property type="molecule type" value="Genomic_DNA"/>
</dbReference>
<organism evidence="2 3">
    <name type="scientific">Bacillus yapensis</name>
    <dbReference type="NCBI Taxonomy" id="2492960"/>
    <lineage>
        <taxon>Bacteria</taxon>
        <taxon>Bacillati</taxon>
        <taxon>Bacillota</taxon>
        <taxon>Bacilli</taxon>
        <taxon>Bacillales</taxon>
        <taxon>Bacillaceae</taxon>
        <taxon>Bacillus</taxon>
    </lineage>
</organism>
<dbReference type="Proteomes" id="UP000271374">
    <property type="component" value="Unassembled WGS sequence"/>
</dbReference>
<feature type="region of interest" description="Disordered" evidence="1">
    <location>
        <begin position="27"/>
        <end position="69"/>
    </location>
</feature>
<keyword evidence="3" id="KW-1185">Reference proteome</keyword>
<dbReference type="OrthoDB" id="2860517at2"/>
<accession>A0A3S0KL91</accession>
<dbReference type="RefSeq" id="WP_126408184.1">
    <property type="nucleotide sequence ID" value="NZ_RXNT01000005.1"/>
</dbReference>
<dbReference type="PROSITE" id="PS51257">
    <property type="entry name" value="PROKAR_LIPOPROTEIN"/>
    <property type="match status" value="1"/>
</dbReference>
<evidence type="ECO:0000256" key="1">
    <source>
        <dbReference type="SAM" id="MobiDB-lite"/>
    </source>
</evidence>
<evidence type="ECO:0008006" key="4">
    <source>
        <dbReference type="Google" id="ProtNLM"/>
    </source>
</evidence>
<proteinExistence type="predicted"/>
<evidence type="ECO:0000313" key="3">
    <source>
        <dbReference type="Proteomes" id="UP000271374"/>
    </source>
</evidence>
<gene>
    <name evidence="2" type="ORF">EKG37_08085</name>
</gene>
<name>A0A3S0KL91_9BACI</name>